<evidence type="ECO:0000313" key="5">
    <source>
        <dbReference type="EMBL" id="KAH3754329.1"/>
    </source>
</evidence>
<evidence type="ECO:0000313" key="6">
    <source>
        <dbReference type="Proteomes" id="UP000828390"/>
    </source>
</evidence>
<proteinExistence type="predicted"/>
<keyword evidence="2" id="KW-0863">Zinc-finger</keyword>
<feature type="repeat" description="NHL" evidence="3">
    <location>
        <begin position="244"/>
        <end position="273"/>
    </location>
</feature>
<keyword evidence="2" id="KW-0479">Metal-binding</keyword>
<evidence type="ECO:0000256" key="2">
    <source>
        <dbReference type="PROSITE-ProRule" id="PRU00024"/>
    </source>
</evidence>
<dbReference type="Proteomes" id="UP000828390">
    <property type="component" value="Unassembled WGS sequence"/>
</dbReference>
<feature type="domain" description="B box-type" evidence="4">
    <location>
        <begin position="11"/>
        <end position="53"/>
    </location>
</feature>
<dbReference type="SUPFAM" id="SSF63829">
    <property type="entry name" value="Calcium-dependent phosphotriesterase"/>
    <property type="match status" value="1"/>
</dbReference>
<dbReference type="InterPro" id="IPR000315">
    <property type="entry name" value="Znf_B-box"/>
</dbReference>
<reference evidence="5" key="1">
    <citation type="journal article" date="2019" name="bioRxiv">
        <title>The Genome of the Zebra Mussel, Dreissena polymorpha: A Resource for Invasive Species Research.</title>
        <authorList>
            <person name="McCartney M.A."/>
            <person name="Auch B."/>
            <person name="Kono T."/>
            <person name="Mallez S."/>
            <person name="Zhang Y."/>
            <person name="Obille A."/>
            <person name="Becker A."/>
            <person name="Abrahante J.E."/>
            <person name="Garbe J."/>
            <person name="Badalamenti J.P."/>
            <person name="Herman A."/>
            <person name="Mangelson H."/>
            <person name="Liachko I."/>
            <person name="Sullivan S."/>
            <person name="Sone E.D."/>
            <person name="Koren S."/>
            <person name="Silverstein K.A.T."/>
            <person name="Beckman K.B."/>
            <person name="Gohl D.M."/>
        </authorList>
    </citation>
    <scope>NUCLEOTIDE SEQUENCE</scope>
    <source>
        <strain evidence="5">Duluth1</strain>
        <tissue evidence="5">Whole animal</tissue>
    </source>
</reference>
<keyword evidence="2" id="KW-0862">Zinc</keyword>
<protein>
    <recommendedName>
        <fullName evidence="4">B box-type domain-containing protein</fullName>
    </recommendedName>
</protein>
<dbReference type="EMBL" id="JAIWYP010000010">
    <property type="protein sequence ID" value="KAH3754329.1"/>
    <property type="molecule type" value="Genomic_DNA"/>
</dbReference>
<dbReference type="PROSITE" id="PS50119">
    <property type="entry name" value="ZF_BBOX"/>
    <property type="match status" value="1"/>
</dbReference>
<dbReference type="Pfam" id="PF01436">
    <property type="entry name" value="NHL"/>
    <property type="match status" value="1"/>
</dbReference>
<comment type="caution">
    <text evidence="5">The sequence shown here is derived from an EMBL/GenBank/DDBJ whole genome shotgun (WGS) entry which is preliminary data.</text>
</comment>
<evidence type="ECO:0000256" key="1">
    <source>
        <dbReference type="ARBA" id="ARBA00022737"/>
    </source>
</evidence>
<dbReference type="AlphaFoldDB" id="A0A9D4IAK2"/>
<reference evidence="5" key="2">
    <citation type="submission" date="2020-11" db="EMBL/GenBank/DDBJ databases">
        <authorList>
            <person name="McCartney M.A."/>
            <person name="Auch B."/>
            <person name="Kono T."/>
            <person name="Mallez S."/>
            <person name="Becker A."/>
            <person name="Gohl D.M."/>
            <person name="Silverstein K.A.T."/>
            <person name="Koren S."/>
            <person name="Bechman K.B."/>
            <person name="Herman A."/>
            <person name="Abrahante J.E."/>
            <person name="Garbe J."/>
        </authorList>
    </citation>
    <scope>NUCLEOTIDE SEQUENCE</scope>
    <source>
        <strain evidence="5">Duluth1</strain>
        <tissue evidence="5">Whole animal</tissue>
    </source>
</reference>
<evidence type="ECO:0000256" key="3">
    <source>
        <dbReference type="PROSITE-ProRule" id="PRU00504"/>
    </source>
</evidence>
<accession>A0A9D4IAK2</accession>
<dbReference type="InterPro" id="IPR001258">
    <property type="entry name" value="NHL_repeat"/>
</dbReference>
<gene>
    <name evidence="5" type="ORF">DPMN_188996</name>
</gene>
<dbReference type="PROSITE" id="PS51125">
    <property type="entry name" value="NHL"/>
    <property type="match status" value="1"/>
</dbReference>
<dbReference type="GO" id="GO:0008270">
    <property type="term" value="F:zinc ion binding"/>
    <property type="evidence" value="ECO:0007669"/>
    <property type="project" value="UniProtKB-KW"/>
</dbReference>
<organism evidence="5 6">
    <name type="scientific">Dreissena polymorpha</name>
    <name type="common">Zebra mussel</name>
    <name type="synonym">Mytilus polymorpha</name>
    <dbReference type="NCBI Taxonomy" id="45954"/>
    <lineage>
        <taxon>Eukaryota</taxon>
        <taxon>Metazoa</taxon>
        <taxon>Spiralia</taxon>
        <taxon>Lophotrochozoa</taxon>
        <taxon>Mollusca</taxon>
        <taxon>Bivalvia</taxon>
        <taxon>Autobranchia</taxon>
        <taxon>Heteroconchia</taxon>
        <taxon>Euheterodonta</taxon>
        <taxon>Imparidentia</taxon>
        <taxon>Neoheterodontei</taxon>
        <taxon>Myida</taxon>
        <taxon>Dreissenoidea</taxon>
        <taxon>Dreissenidae</taxon>
        <taxon>Dreissena</taxon>
    </lineage>
</organism>
<evidence type="ECO:0000259" key="4">
    <source>
        <dbReference type="PROSITE" id="PS50119"/>
    </source>
</evidence>
<keyword evidence="6" id="KW-1185">Reference proteome</keyword>
<keyword evidence="1" id="KW-0677">Repeat</keyword>
<dbReference type="SUPFAM" id="SSF57845">
    <property type="entry name" value="B-box zinc-binding domain"/>
    <property type="match status" value="1"/>
</dbReference>
<sequence>MKWPLSKKMETSLLTCVIHKSEQITKYCEDHSQLCCSKCVELNHRLCLQVTPLPQAATGKSTNFKNLSVSTENTLSQMKQCQTYQEDRMKSLKVSYKEHEGLIVDGLRVNIVSYLRECESSTVNTTHEHIQYPISEMREEIKYLLADFEKSTIKEKKEELNLKQAPLKVVKNSCIRLHYELFHLHVAIPKVLGKPELSFIASKKCLENIQKSDIFLKENFPNHVFTVNGKSVHNVKMPSDSYQCWITAVCALPNGQVLVADYNNNRVKLLNQQYQVVSHLDFRDGPWVLCLITPTEVAVAVHDEVQFITVSQSQLAKSRKLKLQHECRGIAHNQGDLYICSLTALYKFTLSGELDCRLYEDKSAYSTGKNHGGFILITYVICTEIF</sequence>
<name>A0A9D4IAK2_DREPO</name>